<organism evidence="1 2">
    <name type="scientific">Fuerstiella marisgermanici</name>
    <dbReference type="NCBI Taxonomy" id="1891926"/>
    <lineage>
        <taxon>Bacteria</taxon>
        <taxon>Pseudomonadati</taxon>
        <taxon>Planctomycetota</taxon>
        <taxon>Planctomycetia</taxon>
        <taxon>Planctomycetales</taxon>
        <taxon>Planctomycetaceae</taxon>
        <taxon>Fuerstiella</taxon>
    </lineage>
</organism>
<dbReference type="KEGG" id="fmr:Fuma_05807"/>
<dbReference type="AlphaFoldDB" id="A0A1P8WQ10"/>
<gene>
    <name evidence="1" type="ORF">Fuma_05807</name>
</gene>
<proteinExistence type="predicted"/>
<evidence type="ECO:0000313" key="2">
    <source>
        <dbReference type="Proteomes" id="UP000187735"/>
    </source>
</evidence>
<sequence length="227" mass="26230">MGFLKKFLKSNYRDSETPQGVSSFRNLTEAQLEEHMSVARYGDFTLTDAVRPAYHLDVKPRTGFRHEWYVDQESGARIPVLMSSVTRERLFDTFLSLLDPLGESVDVVLETSHDKSNGEHTDLYREQIDMPVLQSILYDFEDLLLDDGCCGIAVLNPRKPMEVQLDEHKLLFVYGHDNEGYEWALSENGVQCDENIRFITEAEHVHSSSDEFQERFEQLCYHLGIDD</sequence>
<protein>
    <submittedName>
        <fullName evidence="1">Uncharacterized protein</fullName>
    </submittedName>
</protein>
<evidence type="ECO:0000313" key="1">
    <source>
        <dbReference type="EMBL" id="APZ96139.1"/>
    </source>
</evidence>
<dbReference type="OrthoDB" id="252714at2"/>
<name>A0A1P8WQ10_9PLAN</name>
<keyword evidence="2" id="KW-1185">Reference proteome</keyword>
<dbReference type="Proteomes" id="UP000187735">
    <property type="component" value="Chromosome"/>
</dbReference>
<accession>A0A1P8WQ10</accession>
<reference evidence="1 2" key="1">
    <citation type="journal article" date="2016" name="Front. Microbiol.">
        <title>Fuerstia marisgermanicae gen. nov., sp. nov., an Unusual Member of the Phylum Planctomycetes from the German Wadden Sea.</title>
        <authorList>
            <person name="Kohn T."/>
            <person name="Heuer A."/>
            <person name="Jogler M."/>
            <person name="Vollmers J."/>
            <person name="Boedeker C."/>
            <person name="Bunk B."/>
            <person name="Rast P."/>
            <person name="Borchert D."/>
            <person name="Glockner I."/>
            <person name="Freese H.M."/>
            <person name="Klenk H.P."/>
            <person name="Overmann J."/>
            <person name="Kaster A.K."/>
            <person name="Rohde M."/>
            <person name="Wiegand S."/>
            <person name="Jogler C."/>
        </authorList>
    </citation>
    <scope>NUCLEOTIDE SEQUENCE [LARGE SCALE GENOMIC DNA]</scope>
    <source>
        <strain evidence="1 2">NH11</strain>
    </source>
</reference>
<dbReference type="RefSeq" id="WP_077027201.1">
    <property type="nucleotide sequence ID" value="NZ_CP017641.1"/>
</dbReference>
<dbReference type="EMBL" id="CP017641">
    <property type="protein sequence ID" value="APZ96139.1"/>
    <property type="molecule type" value="Genomic_DNA"/>
</dbReference>